<gene>
    <name evidence="1" type="ORF">S01H4_47885</name>
</gene>
<reference evidence="1" key="1">
    <citation type="journal article" date="2014" name="Front. Microbiol.">
        <title>High frequency of phylogenetically diverse reductive dehalogenase-homologous genes in deep subseafloor sedimentary metagenomes.</title>
        <authorList>
            <person name="Kawai M."/>
            <person name="Futagami T."/>
            <person name="Toyoda A."/>
            <person name="Takaki Y."/>
            <person name="Nishi S."/>
            <person name="Hori S."/>
            <person name="Arai W."/>
            <person name="Tsubouchi T."/>
            <person name="Morono Y."/>
            <person name="Uchiyama I."/>
            <person name="Ito T."/>
            <person name="Fujiyama A."/>
            <person name="Inagaki F."/>
            <person name="Takami H."/>
        </authorList>
    </citation>
    <scope>NUCLEOTIDE SEQUENCE</scope>
    <source>
        <strain evidence="1">Expedition CK06-06</strain>
    </source>
</reference>
<protein>
    <submittedName>
        <fullName evidence="1">Uncharacterized protein</fullName>
    </submittedName>
</protein>
<accession>X1C5Z6</accession>
<name>X1C5Z6_9ZZZZ</name>
<dbReference type="AlphaFoldDB" id="X1C5Z6"/>
<comment type="caution">
    <text evidence="1">The sequence shown here is derived from an EMBL/GenBank/DDBJ whole genome shotgun (WGS) entry which is preliminary data.</text>
</comment>
<evidence type="ECO:0000313" key="1">
    <source>
        <dbReference type="EMBL" id="GAH02787.1"/>
    </source>
</evidence>
<organism evidence="1">
    <name type="scientific">marine sediment metagenome</name>
    <dbReference type="NCBI Taxonomy" id="412755"/>
    <lineage>
        <taxon>unclassified sequences</taxon>
        <taxon>metagenomes</taxon>
        <taxon>ecological metagenomes</taxon>
    </lineage>
</organism>
<proteinExistence type="predicted"/>
<sequence length="259" mass="28065">INTANIATNSDTIANLVLDDLTDVNVPSPLDNQVLTYSGTQWIPTTQVSFTGGSMGEWEYRGVSADVDPGSKRFKVDNADQTLITEIYISDTNRANIDLGNFLADFDAGDQLYLQKTNVSAQAYLYTVVSVVDNTTYHTFTVTYTDDTGTPLANNDRITFVKLAQKITVITDHGLLTGLGDDDHTQYVPTDASRGFTSTVSGIDPVEDYHLATKTYVDVATTHSGVGRAGQHVIPDATGSFTVNLVEALDTLNYYVVAQ</sequence>
<dbReference type="EMBL" id="BART01026933">
    <property type="protein sequence ID" value="GAH02787.1"/>
    <property type="molecule type" value="Genomic_DNA"/>
</dbReference>
<feature type="non-terminal residue" evidence="1">
    <location>
        <position position="1"/>
    </location>
</feature>